<proteinExistence type="predicted"/>
<dbReference type="AlphaFoldDB" id="A0A7W6GG62"/>
<reference evidence="2 3" key="1">
    <citation type="submission" date="2020-08" db="EMBL/GenBank/DDBJ databases">
        <title>Genomic Encyclopedia of Type Strains, Phase IV (KMG-IV): sequencing the most valuable type-strain genomes for metagenomic binning, comparative biology and taxonomic classification.</title>
        <authorList>
            <person name="Goeker M."/>
        </authorList>
    </citation>
    <scope>NUCLEOTIDE SEQUENCE [LARGE SCALE GENOMIC DNA]</scope>
    <source>
        <strain evidence="2 3">DSM 25481</strain>
    </source>
</reference>
<dbReference type="Pfam" id="PF24406">
    <property type="entry name" value="nSTAND_NTPase4"/>
    <property type="match status" value="1"/>
</dbReference>
<name>A0A7W6GG62_9HYPH</name>
<dbReference type="InterPro" id="IPR029035">
    <property type="entry name" value="DHS-like_NAD/FAD-binding_dom"/>
</dbReference>
<accession>A0A7W6GG62</accession>
<sequence>MPLADESLLREDAFPGNIQAFTALSNEMRSSKIVPFVGAGASAPAYPTWPSLLSKLLEKAQLDGFITDIGEVALCRSQIISDPLELASTLERRMTKSVFRSFIADIFRNSNAHYTASHSNLCKLPTSAFITTNYDDGLEVAYAASCQKSAFQARATDRSELARWTQGDVFSTERTTVLHWHGTAADPDGMMLTSDDYDQFYSDSHNTNFIRHLLASRQVLFIGFSFNDPFLSRLAEGSMRSAQTGQRHFAFIGRPTDQPTTPLIREQFMRKYRISPIFYALNKDALTGFSSHESLQPLLELLLSNTGIYAPHIAPGATDAPAESSPFTNSGRLPANAPLAAHDLRDLGDDLLMTRSGRPLYVDPRLTKPMNASQYETNQHPIPILLSEVVGGKTSYLISCRPEHGATTLCRRLRLDLTNSGSFCLVKDANSLPAYQAKLMKEFNGSKTPPGAVLILDNFSIERHERLIRELHGLSIFSRFILVSHSFRTGDESMLRDPDFPFELELAELEGLHRQDIRTLTASVFETSDSNIISSVVDRVYSDLLSLCIPLTPTNVIMYITILYKEGDFQPLNRVQIMERYIQQVLTRPSNDYIDSFNSRNKIDLVGSFVFRLFSQQKSLFTKAEWSAFCEEWMNEALIQFDSLAILTELLDSKILCSVESTYGFRYRLFYSYFLGRHVSDRPALLADFLRSDSHMDTDGLVDVISGTSVDSTELIVDLTHKLRSSLDEFKDRYFDERFDPLLDFQWPINTSEERALWDPINRAIEAGPTSASEIDNVKRSLLSERRTHDQTVVIRRFDRMKQALARMQRALIDALVNSSYVSGHAKRTAVECVLESYEAVFQIALFFSPVIATSRIFAWNGIAFLNEMNFEESVGIDERIYEVVCATPNTITSKAIDDIGTRKLSEAFKKIVEDGKDVGFSLLLKYALILRSKANDWPRIAESVITDTNRNSFYMRAMLFVTFDQLQTGVNSLRERQDLKRLIALIQAKRELRKDAPGAKAVNGVLRSMEESDYFREQGNSSAEH</sequence>
<keyword evidence="3" id="KW-1185">Reference proteome</keyword>
<dbReference type="InterPro" id="IPR057123">
    <property type="entry name" value="STAND_NTPase4_dom"/>
</dbReference>
<organism evidence="2 3">
    <name type="scientific">Hansschlegelia beijingensis</name>
    <dbReference type="NCBI Taxonomy" id="1133344"/>
    <lineage>
        <taxon>Bacteria</taxon>
        <taxon>Pseudomonadati</taxon>
        <taxon>Pseudomonadota</taxon>
        <taxon>Alphaproteobacteria</taxon>
        <taxon>Hyphomicrobiales</taxon>
        <taxon>Methylopilaceae</taxon>
        <taxon>Hansschlegelia</taxon>
    </lineage>
</organism>
<dbReference type="Pfam" id="PF13289">
    <property type="entry name" value="SIR2_2"/>
    <property type="match status" value="1"/>
</dbReference>
<dbReference type="RefSeq" id="WP_183395601.1">
    <property type="nucleotide sequence ID" value="NZ_JACIDR010000003.1"/>
</dbReference>
<protein>
    <recommendedName>
        <fullName evidence="1">STAND NTPase 4 small alpha/beta domain-containing protein</fullName>
    </recommendedName>
</protein>
<evidence type="ECO:0000313" key="2">
    <source>
        <dbReference type="EMBL" id="MBB3973758.1"/>
    </source>
</evidence>
<gene>
    <name evidence="2" type="ORF">GGR24_002428</name>
</gene>
<feature type="domain" description="STAND NTPase 4 small alpha/beta" evidence="1">
    <location>
        <begin position="622"/>
        <end position="675"/>
    </location>
</feature>
<dbReference type="Proteomes" id="UP000528964">
    <property type="component" value="Unassembled WGS sequence"/>
</dbReference>
<evidence type="ECO:0000259" key="1">
    <source>
        <dbReference type="Pfam" id="PF24406"/>
    </source>
</evidence>
<comment type="caution">
    <text evidence="2">The sequence shown here is derived from an EMBL/GenBank/DDBJ whole genome shotgun (WGS) entry which is preliminary data.</text>
</comment>
<dbReference type="EMBL" id="JACIDR010000003">
    <property type="protein sequence ID" value="MBB3973758.1"/>
    <property type="molecule type" value="Genomic_DNA"/>
</dbReference>
<evidence type="ECO:0000313" key="3">
    <source>
        <dbReference type="Proteomes" id="UP000528964"/>
    </source>
</evidence>
<dbReference type="SUPFAM" id="SSF52467">
    <property type="entry name" value="DHS-like NAD/FAD-binding domain"/>
    <property type="match status" value="1"/>
</dbReference>